<evidence type="ECO:0000313" key="3">
    <source>
        <dbReference type="Proteomes" id="UP000198406"/>
    </source>
</evidence>
<organism evidence="2 3">
    <name type="scientific">Fistulifera solaris</name>
    <name type="common">Oleaginous diatom</name>
    <dbReference type="NCBI Taxonomy" id="1519565"/>
    <lineage>
        <taxon>Eukaryota</taxon>
        <taxon>Sar</taxon>
        <taxon>Stramenopiles</taxon>
        <taxon>Ochrophyta</taxon>
        <taxon>Bacillariophyta</taxon>
        <taxon>Bacillariophyceae</taxon>
        <taxon>Bacillariophycidae</taxon>
        <taxon>Naviculales</taxon>
        <taxon>Naviculaceae</taxon>
        <taxon>Fistulifera</taxon>
    </lineage>
</organism>
<dbReference type="Proteomes" id="UP000198406">
    <property type="component" value="Unassembled WGS sequence"/>
</dbReference>
<evidence type="ECO:0000256" key="1">
    <source>
        <dbReference type="SAM" id="MobiDB-lite"/>
    </source>
</evidence>
<dbReference type="InParanoid" id="A0A1Z5KMB1"/>
<dbReference type="OrthoDB" id="311468at2759"/>
<sequence>MGRGQLVFKGEATKKAKKKVKHDRKQDADVVGAAVVKNPLPKYEPGVAKAKNGSSVPPPTIEDGIGQITSSGTVIMGHGTSFMNTLSVGDAILVQIDENSPPEMRVITMCLSNTSINLSSSFSRSLTTPTSFQYIRKPKVSGQSRAAKTKLEQDDHERASGFQGSNVLVYRESTETGSYRIKKETVAGDVSRTHLLEMRAKKKSDKYC</sequence>
<reference evidence="2 3" key="1">
    <citation type="journal article" date="2015" name="Plant Cell">
        <title>Oil accumulation by the oleaginous diatom Fistulifera solaris as revealed by the genome and transcriptome.</title>
        <authorList>
            <person name="Tanaka T."/>
            <person name="Maeda Y."/>
            <person name="Veluchamy A."/>
            <person name="Tanaka M."/>
            <person name="Abida H."/>
            <person name="Marechal E."/>
            <person name="Bowler C."/>
            <person name="Muto M."/>
            <person name="Sunaga Y."/>
            <person name="Tanaka M."/>
            <person name="Yoshino T."/>
            <person name="Taniguchi T."/>
            <person name="Fukuda Y."/>
            <person name="Nemoto M."/>
            <person name="Matsumoto M."/>
            <person name="Wong P.S."/>
            <person name="Aburatani S."/>
            <person name="Fujibuchi W."/>
        </authorList>
    </citation>
    <scope>NUCLEOTIDE SEQUENCE [LARGE SCALE GENOMIC DNA]</scope>
    <source>
        <strain evidence="2 3">JPCC DA0580</strain>
    </source>
</reference>
<evidence type="ECO:0000313" key="2">
    <source>
        <dbReference type="EMBL" id="GAX27419.1"/>
    </source>
</evidence>
<feature type="compositionally biased region" description="Basic and acidic residues" evidence="1">
    <location>
        <begin position="149"/>
        <end position="159"/>
    </location>
</feature>
<feature type="region of interest" description="Disordered" evidence="1">
    <location>
        <begin position="143"/>
        <end position="164"/>
    </location>
</feature>
<dbReference type="EMBL" id="BDSP01000257">
    <property type="protein sequence ID" value="GAX27419.1"/>
    <property type="molecule type" value="Genomic_DNA"/>
</dbReference>
<dbReference type="AlphaFoldDB" id="A0A1Z5KMB1"/>
<proteinExistence type="predicted"/>
<gene>
    <name evidence="2" type="ORF">FisN_23Hu117</name>
</gene>
<protein>
    <submittedName>
        <fullName evidence="2">Uncharacterized protein</fullName>
    </submittedName>
</protein>
<accession>A0A1Z5KMB1</accession>
<keyword evidence="3" id="KW-1185">Reference proteome</keyword>
<comment type="caution">
    <text evidence="2">The sequence shown here is derived from an EMBL/GenBank/DDBJ whole genome shotgun (WGS) entry which is preliminary data.</text>
</comment>
<name>A0A1Z5KMB1_FISSO</name>